<evidence type="ECO:0000313" key="9">
    <source>
        <dbReference type="EMBL" id="OGC16638.1"/>
    </source>
</evidence>
<comment type="similarity">
    <text evidence="5 8">Belongs to the DegT/DnrJ/EryC1 family.</text>
</comment>
<keyword evidence="4 7" id="KW-0663">Pyridoxal phosphate</keyword>
<keyword evidence="2 9" id="KW-0032">Aminotransferase</keyword>
<proteinExistence type="inferred from homology"/>
<evidence type="ECO:0000256" key="1">
    <source>
        <dbReference type="ARBA" id="ARBA00001933"/>
    </source>
</evidence>
<organism evidence="9 10">
    <name type="scientific">candidate division WOR-1 bacterium RIFOXYB2_FULL_36_35</name>
    <dbReference type="NCBI Taxonomy" id="1802578"/>
    <lineage>
        <taxon>Bacteria</taxon>
        <taxon>Bacillati</taxon>
        <taxon>Saganbacteria</taxon>
    </lineage>
</organism>
<evidence type="ECO:0000256" key="4">
    <source>
        <dbReference type="ARBA" id="ARBA00022898"/>
    </source>
</evidence>
<protein>
    <submittedName>
        <fullName evidence="9">Aminotransferase DegT</fullName>
    </submittedName>
</protein>
<comment type="cofactor">
    <cofactor evidence="1">
        <name>pyridoxal 5'-phosphate</name>
        <dbReference type="ChEBI" id="CHEBI:597326"/>
    </cofactor>
</comment>
<dbReference type="Proteomes" id="UP000177905">
    <property type="component" value="Unassembled WGS sequence"/>
</dbReference>
<dbReference type="EMBL" id="MEUA01000005">
    <property type="protein sequence ID" value="OGC16638.1"/>
    <property type="molecule type" value="Genomic_DNA"/>
</dbReference>
<sequence length="370" mass="41965">MEKFIPISRPSITKKEIEYVNKAIKSGWVSSSGEFIDKFENNFAEFCGVKHALAVSNGTTALHLSLIAYGIKPGDEVIIPDLTFIATANAITYTGAKVVTVDIDENNLCIDPKSITRAINKKTKAIIPVHLYGHPANMSEVIKIAKKYDLLVIEDAAEAHGAEINTKKVGSIGDAAIFSFYGNKIITSGEGGMITTNDSVFYEKSKNLRDHAMSKKQRYWHCMIGYNYRITNLQAALGFAQLERIDELLEYKREIFKLYHAQLSGHDKLKLNYTSKWAKNVYWMISLEIEGFVKDQRDKLVLELRKNGIDSRPYFYPVSDMPMYDKAHTPITHKIYQRGINLPSYPGLKKSEIKYICENIKLILKTKYNV</sequence>
<accession>A0A1F4S868</accession>
<evidence type="ECO:0000313" key="10">
    <source>
        <dbReference type="Proteomes" id="UP000177905"/>
    </source>
</evidence>
<dbReference type="PANTHER" id="PTHR30244:SF34">
    <property type="entry name" value="DTDP-4-AMINO-4,6-DIDEOXYGALACTOSE TRANSAMINASE"/>
    <property type="match status" value="1"/>
</dbReference>
<feature type="active site" description="Proton acceptor" evidence="6">
    <location>
        <position position="184"/>
    </location>
</feature>
<comment type="caution">
    <text evidence="9">The sequence shown here is derived from an EMBL/GenBank/DDBJ whole genome shotgun (WGS) entry which is preliminary data.</text>
</comment>
<dbReference type="GO" id="GO:0000271">
    <property type="term" value="P:polysaccharide biosynthetic process"/>
    <property type="evidence" value="ECO:0007669"/>
    <property type="project" value="TreeGrafter"/>
</dbReference>
<dbReference type="AlphaFoldDB" id="A0A1F4S868"/>
<dbReference type="GO" id="GO:0008483">
    <property type="term" value="F:transaminase activity"/>
    <property type="evidence" value="ECO:0007669"/>
    <property type="project" value="UniProtKB-KW"/>
</dbReference>
<dbReference type="CDD" id="cd00616">
    <property type="entry name" value="AHBA_syn"/>
    <property type="match status" value="1"/>
</dbReference>
<reference evidence="9 10" key="1">
    <citation type="journal article" date="2016" name="Nat. Commun.">
        <title>Thousands of microbial genomes shed light on interconnected biogeochemical processes in an aquifer system.</title>
        <authorList>
            <person name="Anantharaman K."/>
            <person name="Brown C.T."/>
            <person name="Hug L.A."/>
            <person name="Sharon I."/>
            <person name="Castelle C.J."/>
            <person name="Probst A.J."/>
            <person name="Thomas B.C."/>
            <person name="Singh A."/>
            <person name="Wilkins M.J."/>
            <person name="Karaoz U."/>
            <person name="Brodie E.L."/>
            <person name="Williams K.H."/>
            <person name="Hubbard S.S."/>
            <person name="Banfield J.F."/>
        </authorList>
    </citation>
    <scope>NUCLEOTIDE SEQUENCE [LARGE SCALE GENOMIC DNA]</scope>
</reference>
<dbReference type="PANTHER" id="PTHR30244">
    <property type="entry name" value="TRANSAMINASE"/>
    <property type="match status" value="1"/>
</dbReference>
<dbReference type="InterPro" id="IPR015424">
    <property type="entry name" value="PyrdxlP-dep_Trfase"/>
</dbReference>
<dbReference type="InterPro" id="IPR015422">
    <property type="entry name" value="PyrdxlP-dep_Trfase_small"/>
</dbReference>
<name>A0A1F4S868_UNCSA</name>
<dbReference type="PIRSF" id="PIRSF000390">
    <property type="entry name" value="PLP_StrS"/>
    <property type="match status" value="1"/>
</dbReference>
<evidence type="ECO:0000256" key="2">
    <source>
        <dbReference type="ARBA" id="ARBA00022576"/>
    </source>
</evidence>
<keyword evidence="3 9" id="KW-0808">Transferase</keyword>
<evidence type="ECO:0000256" key="5">
    <source>
        <dbReference type="ARBA" id="ARBA00037999"/>
    </source>
</evidence>
<dbReference type="FunFam" id="3.40.640.10:FF:000090">
    <property type="entry name" value="Pyridoxal phosphate-dependent aminotransferase"/>
    <property type="match status" value="1"/>
</dbReference>
<dbReference type="Gene3D" id="3.90.1150.10">
    <property type="entry name" value="Aspartate Aminotransferase, domain 1"/>
    <property type="match status" value="1"/>
</dbReference>
<evidence type="ECO:0000256" key="3">
    <source>
        <dbReference type="ARBA" id="ARBA00022679"/>
    </source>
</evidence>
<dbReference type="InterPro" id="IPR015421">
    <property type="entry name" value="PyrdxlP-dep_Trfase_major"/>
</dbReference>
<dbReference type="InterPro" id="IPR000653">
    <property type="entry name" value="DegT/StrS_aminotransferase"/>
</dbReference>
<dbReference type="Pfam" id="PF01041">
    <property type="entry name" value="DegT_DnrJ_EryC1"/>
    <property type="match status" value="1"/>
</dbReference>
<evidence type="ECO:0000256" key="8">
    <source>
        <dbReference type="RuleBase" id="RU004508"/>
    </source>
</evidence>
<dbReference type="GO" id="GO:0030170">
    <property type="term" value="F:pyridoxal phosphate binding"/>
    <property type="evidence" value="ECO:0007669"/>
    <property type="project" value="TreeGrafter"/>
</dbReference>
<evidence type="ECO:0000256" key="7">
    <source>
        <dbReference type="PIRSR" id="PIRSR000390-2"/>
    </source>
</evidence>
<feature type="modified residue" description="N6-(pyridoxal phosphate)lysine" evidence="7">
    <location>
        <position position="184"/>
    </location>
</feature>
<dbReference type="SUPFAM" id="SSF53383">
    <property type="entry name" value="PLP-dependent transferases"/>
    <property type="match status" value="1"/>
</dbReference>
<evidence type="ECO:0000256" key="6">
    <source>
        <dbReference type="PIRSR" id="PIRSR000390-1"/>
    </source>
</evidence>
<gene>
    <name evidence="9" type="ORF">A2290_03420</name>
</gene>
<dbReference type="Gene3D" id="3.40.640.10">
    <property type="entry name" value="Type I PLP-dependent aspartate aminotransferase-like (Major domain)"/>
    <property type="match status" value="1"/>
</dbReference>